<dbReference type="InterPro" id="IPR019170">
    <property type="entry name" value="Meckelin"/>
</dbReference>
<keyword evidence="2" id="KW-0732">Signal</keyword>
<evidence type="ECO:0000313" key="4">
    <source>
        <dbReference type="WBParaSite" id="SMUV_0000876601-mRNA-1"/>
    </source>
</evidence>
<proteinExistence type="predicted"/>
<dbReference type="PANTHER" id="PTHR21274:SF0">
    <property type="entry name" value="MECKELIN"/>
    <property type="match status" value="1"/>
</dbReference>
<dbReference type="Pfam" id="PF09773">
    <property type="entry name" value="Meckelin"/>
    <property type="match status" value="1"/>
</dbReference>
<evidence type="ECO:0000256" key="2">
    <source>
        <dbReference type="SAM" id="SignalP"/>
    </source>
</evidence>
<dbReference type="GO" id="GO:0060271">
    <property type="term" value="P:cilium assembly"/>
    <property type="evidence" value="ECO:0007669"/>
    <property type="project" value="InterPro"/>
</dbReference>
<keyword evidence="1" id="KW-0472">Membrane</keyword>
<dbReference type="PANTHER" id="PTHR21274">
    <property type="entry name" value="MECKELIN"/>
    <property type="match status" value="1"/>
</dbReference>
<keyword evidence="1" id="KW-0812">Transmembrane</keyword>
<dbReference type="InterPro" id="IPR009030">
    <property type="entry name" value="Growth_fac_rcpt_cys_sf"/>
</dbReference>
<dbReference type="STRING" id="451379.A0A158R5Z1"/>
<feature type="transmembrane region" description="Helical" evidence="1">
    <location>
        <begin position="453"/>
        <end position="474"/>
    </location>
</feature>
<dbReference type="GO" id="GO:0036038">
    <property type="term" value="C:MKS complex"/>
    <property type="evidence" value="ECO:0007669"/>
    <property type="project" value="InterPro"/>
</dbReference>
<accession>A0A158R5Z1</accession>
<dbReference type="WBParaSite" id="SMUV_0000876601-mRNA-1">
    <property type="protein sequence ID" value="SMUV_0000876601-mRNA-1"/>
    <property type="gene ID" value="SMUV_0000876601"/>
</dbReference>
<feature type="transmembrane region" description="Helical" evidence="1">
    <location>
        <begin position="486"/>
        <end position="515"/>
    </location>
</feature>
<sequence length="931" mass="106725">MPSLHYFLLILIHNFFVEQQKYQTNAQSPSLINYETVQNCAFNQYFDTRRLQCTACDASTIASIDHFDCICPPGLLKIENDCQKCPTGQQISPDGLFCVECSQVQNITAVTGNYCSSCPQGYFRRLSLTKHQTPKEISCLPCPKGYKVSSDTTYCIPCDALDSASCECQNENCDAEELPISSPMFEVELENNRKFESTYLRKNLWRSEKRCRLGDQTECQHLANMCVLQNYKRDGVTSCTLFESIYNSNRESTLYNGVPWLFYYNTETVIELTRGNGINARFRLNSASENSLLQIILVEYSLDGNYLSTQFLHNSNFLFCKQKKEPFHFGTRIEYSCTVFFEQYQKSLQNSFFDFYLLFTDNEGKQKLYALPLVNEQIRQSGVYVNRNSDVSRVCDKMHIMVQVQSSRDGKIMPPYIVLGYKEVTAEQNQRITTDFRINYFKESTRHDTNLQIAMGVLGALSVIWALLLTYSWARRCGKIVIDIATLLKLILFECDTAADMFLAVIFPMAVVITFGYKAQKAPYFTQLTVAQEKLFKAYLITAAILKFVSLVHRSMHLILTKTFFIDWERPTVVRNENLLQPPSRDLTDNHTKSEPVIWRTYLVANEWNELQSYRKTNIAFQMLVTVALLEWVGLKQLALIRPGFSLRFVVEDEDGNVENSLTRFAVNCTVYFLVGLGQWVFNVVVTERLFSDPFHNMIDLCSIANISVLSLTHSLYGYYIHGKSVHGRADTCIAEMNKCLQKERDNLCGERGLEPGADLQTYVAILSKQFSNKLKAITDKINPPDAKELRLTGIEATTAKMETIATAHAEMNRFLMNFIDHSDSGTEYVVRDISFLEAVLDLDFTDISDANYLARDKSEVAFTRTFVYGNEWIFLTFEMILFCTIDLFTKSRILAALITYSVSEVLRQIISVLFTNNLVKSSFVDQRFMI</sequence>
<keyword evidence="3" id="KW-1185">Reference proteome</keyword>
<protein>
    <submittedName>
        <fullName evidence="4">Meckelin</fullName>
    </submittedName>
</protein>
<dbReference type="Proteomes" id="UP000046393">
    <property type="component" value="Unplaced"/>
</dbReference>
<dbReference type="AlphaFoldDB" id="A0A158R5Z1"/>
<evidence type="ECO:0000313" key="3">
    <source>
        <dbReference type="Proteomes" id="UP000046393"/>
    </source>
</evidence>
<organism evidence="3 4">
    <name type="scientific">Syphacia muris</name>
    <dbReference type="NCBI Taxonomy" id="451379"/>
    <lineage>
        <taxon>Eukaryota</taxon>
        <taxon>Metazoa</taxon>
        <taxon>Ecdysozoa</taxon>
        <taxon>Nematoda</taxon>
        <taxon>Chromadorea</taxon>
        <taxon>Rhabditida</taxon>
        <taxon>Spirurina</taxon>
        <taxon>Oxyuridomorpha</taxon>
        <taxon>Oxyuroidea</taxon>
        <taxon>Oxyuridae</taxon>
        <taxon>Syphacia</taxon>
    </lineage>
</organism>
<dbReference type="SUPFAM" id="SSF57184">
    <property type="entry name" value="Growth factor receptor domain"/>
    <property type="match status" value="1"/>
</dbReference>
<evidence type="ECO:0000256" key="1">
    <source>
        <dbReference type="SAM" id="Phobius"/>
    </source>
</evidence>
<name>A0A158R5Z1_9BILA</name>
<feature type="signal peptide" evidence="2">
    <location>
        <begin position="1"/>
        <end position="19"/>
    </location>
</feature>
<reference evidence="4" key="1">
    <citation type="submission" date="2016-04" db="UniProtKB">
        <authorList>
            <consortium name="WormBaseParasite"/>
        </authorList>
    </citation>
    <scope>IDENTIFICATION</scope>
</reference>
<feature type="chain" id="PRO_5007631570" evidence="2">
    <location>
        <begin position="20"/>
        <end position="931"/>
    </location>
</feature>
<keyword evidence="1" id="KW-1133">Transmembrane helix</keyword>